<evidence type="ECO:0000313" key="1">
    <source>
        <dbReference type="EMBL" id="MDX2908053.1"/>
    </source>
</evidence>
<comment type="caution">
    <text evidence="1">The sequence shown here is derived from an EMBL/GenBank/DDBJ whole genome shotgun (WGS) entry which is preliminary data.</text>
</comment>
<reference evidence="1 2" key="1">
    <citation type="journal article" date="2023" name="Microb. Genom.">
        <title>Mesoterricola silvestris gen. nov., sp. nov., Mesoterricola sediminis sp. nov., Geothrix oryzae sp. nov., Geothrix edaphica sp. nov., Geothrix rubra sp. nov., and Geothrix limicola sp. nov., six novel members of Acidobacteriota isolated from soils.</title>
        <authorList>
            <person name="Weisberg A.J."/>
            <person name="Pearce E."/>
            <person name="Kramer C.G."/>
            <person name="Chang J.H."/>
            <person name="Clarke C.R."/>
        </authorList>
    </citation>
    <scope>NUCLEOTIDE SEQUENCE [LARGE SCALE GENOMIC DNA]</scope>
    <source>
        <strain evidence="1 2">NRRL_B-2795</strain>
    </source>
</reference>
<evidence type="ECO:0000313" key="2">
    <source>
        <dbReference type="Proteomes" id="UP001271723"/>
    </source>
</evidence>
<protein>
    <submittedName>
        <fullName evidence="1">Uncharacterized protein</fullName>
    </submittedName>
</protein>
<accession>A0ABU4KXC0</accession>
<keyword evidence="2" id="KW-1185">Reference proteome</keyword>
<dbReference type="Proteomes" id="UP001271723">
    <property type="component" value="Unassembled WGS sequence"/>
</dbReference>
<organism evidence="1 2">
    <name type="scientific">Streptomyces griseiscabiei</name>
    <dbReference type="NCBI Taxonomy" id="2993540"/>
    <lineage>
        <taxon>Bacteria</taxon>
        <taxon>Bacillati</taxon>
        <taxon>Actinomycetota</taxon>
        <taxon>Actinomycetes</taxon>
        <taxon>Kitasatosporales</taxon>
        <taxon>Streptomycetaceae</taxon>
        <taxon>Streptomyces</taxon>
    </lineage>
</organism>
<proteinExistence type="predicted"/>
<gene>
    <name evidence="1" type="ORF">PV517_04970</name>
</gene>
<name>A0ABU4KXC0_9ACTN</name>
<dbReference type="RefSeq" id="WP_086753665.1">
    <property type="nucleotide sequence ID" value="NZ_JAGJBZ010000002.1"/>
</dbReference>
<sequence>MPTLINAVDVRPRVYYRTIQIGPILFEQAPAEDDIVQIPGEGWSLTSSDNDFYPLVRLEVWDGPAPQPSGSWEYERTFHSPMADRLTVVDLNGVCYGEIVLRPGRYHLRLLCRGRDHVEAALALDPFPPEGPHEDPLEVWVVQLWPVEFLVG</sequence>
<dbReference type="EMBL" id="JARAVY010000002">
    <property type="protein sequence ID" value="MDX2908053.1"/>
    <property type="molecule type" value="Genomic_DNA"/>
</dbReference>